<keyword evidence="4" id="KW-1185">Reference proteome</keyword>
<evidence type="ECO:0000256" key="1">
    <source>
        <dbReference type="SAM" id="Coils"/>
    </source>
</evidence>
<proteinExistence type="predicted"/>
<dbReference type="EMBL" id="OZ037952">
    <property type="protein sequence ID" value="CAL1716642.1"/>
    <property type="molecule type" value="Genomic_DNA"/>
</dbReference>
<gene>
    <name evidence="3" type="ORF">GFSPODELE1_LOCUS10849</name>
</gene>
<protein>
    <submittedName>
        <fullName evidence="3">Uncharacterized protein</fullName>
    </submittedName>
</protein>
<dbReference type="Proteomes" id="UP001497453">
    <property type="component" value="Chromosome 9"/>
</dbReference>
<feature type="compositionally biased region" description="Basic and acidic residues" evidence="2">
    <location>
        <begin position="75"/>
        <end position="86"/>
    </location>
</feature>
<evidence type="ECO:0000313" key="3">
    <source>
        <dbReference type="EMBL" id="CAL1716642.1"/>
    </source>
</evidence>
<reference evidence="4" key="1">
    <citation type="submission" date="2024-04" db="EMBL/GenBank/DDBJ databases">
        <authorList>
            <person name="Shaw F."/>
            <person name="Minotto A."/>
        </authorList>
    </citation>
    <scope>NUCLEOTIDE SEQUENCE [LARGE SCALE GENOMIC DNA]</scope>
</reference>
<feature type="compositionally biased region" description="Basic and acidic residues" evidence="2">
    <location>
        <begin position="94"/>
        <end position="105"/>
    </location>
</feature>
<feature type="compositionally biased region" description="Basic residues" evidence="2">
    <location>
        <begin position="187"/>
        <end position="196"/>
    </location>
</feature>
<organism evidence="3 4">
    <name type="scientific">Somion occarium</name>
    <dbReference type="NCBI Taxonomy" id="3059160"/>
    <lineage>
        <taxon>Eukaryota</taxon>
        <taxon>Fungi</taxon>
        <taxon>Dikarya</taxon>
        <taxon>Basidiomycota</taxon>
        <taxon>Agaricomycotina</taxon>
        <taxon>Agaricomycetes</taxon>
        <taxon>Polyporales</taxon>
        <taxon>Cerrenaceae</taxon>
        <taxon>Somion</taxon>
    </lineage>
</organism>
<feature type="compositionally biased region" description="Polar residues" evidence="2">
    <location>
        <begin position="161"/>
        <end position="170"/>
    </location>
</feature>
<keyword evidence="1" id="KW-0175">Coiled coil</keyword>
<name>A0ABP1E9E5_9APHY</name>
<accession>A0ABP1E9E5</accession>
<feature type="coiled-coil region" evidence="1">
    <location>
        <begin position="252"/>
        <end position="279"/>
    </location>
</feature>
<feature type="compositionally biased region" description="Basic and acidic residues" evidence="2">
    <location>
        <begin position="216"/>
        <end position="229"/>
    </location>
</feature>
<sequence>MSNRPTYVDYNHSSPSSEKSVYFDAPLMHFFSKSDSKDATNNSTTADDTNRSGAASPSHDDHPQPAVTSPQTSEQHADNTSNDRPRRGFQLHDAPVDSRQQRMSDDSGYASPTRRAKSVNAGSALRSNEKEEEMKPIPVLWSGPPTAEHVGDNGAAKRASSLRSFRSPPTGNEDADSIRTDPSGRRTPSRHHRRLSMRGGSFVNGPGTIGPNAKLEPNDSFRERSETADSLLSKKEKLKISKSELKEGRRLAKVVKDEARAEQEALELAIRELSEIQKTQRAAVKEEEKTYAAHAKALRVFHKEEITFMAARARFEKAQGELRAFEEAREAARQHALDATDMLQEKNHEVEYLRAQKSVDDRERELKLRQLTGKK</sequence>
<feature type="region of interest" description="Disordered" evidence="2">
    <location>
        <begin position="31"/>
        <end position="229"/>
    </location>
</feature>
<evidence type="ECO:0000313" key="4">
    <source>
        <dbReference type="Proteomes" id="UP001497453"/>
    </source>
</evidence>
<evidence type="ECO:0000256" key="2">
    <source>
        <dbReference type="SAM" id="MobiDB-lite"/>
    </source>
</evidence>